<proteinExistence type="predicted"/>
<dbReference type="EMBL" id="ABEU02000006">
    <property type="status" value="NOT_ANNOTATED_CDS"/>
    <property type="molecule type" value="Genomic_DNA"/>
</dbReference>
<dbReference type="Proteomes" id="UP000006727">
    <property type="component" value="Chromosome 6"/>
</dbReference>
<evidence type="ECO:0000313" key="2">
    <source>
        <dbReference type="Proteomes" id="UP000006727"/>
    </source>
</evidence>
<reference evidence="1 2" key="2">
    <citation type="journal article" date="2018" name="Plant J.">
        <title>The Physcomitrella patens chromosome-scale assembly reveals moss genome structure and evolution.</title>
        <authorList>
            <person name="Lang D."/>
            <person name="Ullrich K.K."/>
            <person name="Murat F."/>
            <person name="Fuchs J."/>
            <person name="Jenkins J."/>
            <person name="Haas F.B."/>
            <person name="Piednoel M."/>
            <person name="Gundlach H."/>
            <person name="Van Bel M."/>
            <person name="Meyberg R."/>
            <person name="Vives C."/>
            <person name="Morata J."/>
            <person name="Symeonidi A."/>
            <person name="Hiss M."/>
            <person name="Muchero W."/>
            <person name="Kamisugi Y."/>
            <person name="Saleh O."/>
            <person name="Blanc G."/>
            <person name="Decker E.L."/>
            <person name="van Gessel N."/>
            <person name="Grimwood J."/>
            <person name="Hayes R.D."/>
            <person name="Graham S.W."/>
            <person name="Gunter L.E."/>
            <person name="McDaniel S.F."/>
            <person name="Hoernstein S.N.W."/>
            <person name="Larsson A."/>
            <person name="Li F.W."/>
            <person name="Perroud P.F."/>
            <person name="Phillips J."/>
            <person name="Ranjan P."/>
            <person name="Rokshar D.S."/>
            <person name="Rothfels C.J."/>
            <person name="Schneider L."/>
            <person name="Shu S."/>
            <person name="Stevenson D.W."/>
            <person name="Thummler F."/>
            <person name="Tillich M."/>
            <person name="Villarreal Aguilar J.C."/>
            <person name="Widiez T."/>
            <person name="Wong G.K."/>
            <person name="Wymore A."/>
            <person name="Zhang Y."/>
            <person name="Zimmer A.D."/>
            <person name="Quatrano R.S."/>
            <person name="Mayer K.F.X."/>
            <person name="Goodstein D."/>
            <person name="Casacuberta J.M."/>
            <person name="Vandepoele K."/>
            <person name="Reski R."/>
            <person name="Cuming A.C."/>
            <person name="Tuskan G.A."/>
            <person name="Maumus F."/>
            <person name="Salse J."/>
            <person name="Schmutz J."/>
            <person name="Rensing S.A."/>
        </authorList>
    </citation>
    <scope>NUCLEOTIDE SEQUENCE [LARGE SCALE GENOMIC DNA]</scope>
    <source>
        <strain evidence="1 2">cv. Gransden 2004</strain>
    </source>
</reference>
<name>A0A7I4E741_PHYPA</name>
<organism evidence="1 2">
    <name type="scientific">Physcomitrium patens</name>
    <name type="common">Spreading-leaved earth moss</name>
    <name type="synonym">Physcomitrella patens</name>
    <dbReference type="NCBI Taxonomy" id="3218"/>
    <lineage>
        <taxon>Eukaryota</taxon>
        <taxon>Viridiplantae</taxon>
        <taxon>Streptophyta</taxon>
        <taxon>Embryophyta</taxon>
        <taxon>Bryophyta</taxon>
        <taxon>Bryophytina</taxon>
        <taxon>Bryopsida</taxon>
        <taxon>Funariidae</taxon>
        <taxon>Funariales</taxon>
        <taxon>Funariaceae</taxon>
        <taxon>Physcomitrium</taxon>
    </lineage>
</organism>
<accession>A0A7I4E741</accession>
<keyword evidence="2" id="KW-1185">Reference proteome</keyword>
<dbReference type="Gramene" id="Pp3c6_5650V3.1">
    <property type="protein sequence ID" value="Pp3c6_5650V3.1"/>
    <property type="gene ID" value="Pp3c6_5650"/>
</dbReference>
<dbReference type="AlphaFoldDB" id="A0A7I4E741"/>
<sequence length="72" mass="8004">MEDAGERMSLFSNLESDGAVRCIFSKDGSKILKPMTSLCRRGITCSCTYQWSALILSNALSSYDETISWTKV</sequence>
<protein>
    <submittedName>
        <fullName evidence="1">Uncharacterized protein</fullName>
    </submittedName>
</protein>
<evidence type="ECO:0000313" key="1">
    <source>
        <dbReference type="EnsemblPlants" id="Pp3c6_5650V3.1"/>
    </source>
</evidence>
<reference evidence="1" key="3">
    <citation type="submission" date="2020-12" db="UniProtKB">
        <authorList>
            <consortium name="EnsemblPlants"/>
        </authorList>
    </citation>
    <scope>IDENTIFICATION</scope>
</reference>
<reference evidence="1 2" key="1">
    <citation type="journal article" date="2008" name="Science">
        <title>The Physcomitrella genome reveals evolutionary insights into the conquest of land by plants.</title>
        <authorList>
            <person name="Rensing S."/>
            <person name="Lang D."/>
            <person name="Zimmer A."/>
            <person name="Terry A."/>
            <person name="Salamov A."/>
            <person name="Shapiro H."/>
            <person name="Nishiyama T."/>
            <person name="Perroud P.-F."/>
            <person name="Lindquist E."/>
            <person name="Kamisugi Y."/>
            <person name="Tanahashi T."/>
            <person name="Sakakibara K."/>
            <person name="Fujita T."/>
            <person name="Oishi K."/>
            <person name="Shin-I T."/>
            <person name="Kuroki Y."/>
            <person name="Toyoda A."/>
            <person name="Suzuki Y."/>
            <person name="Hashimoto A."/>
            <person name="Yamaguchi K."/>
            <person name="Sugano A."/>
            <person name="Kohara Y."/>
            <person name="Fujiyama A."/>
            <person name="Anterola A."/>
            <person name="Aoki S."/>
            <person name="Ashton N."/>
            <person name="Barbazuk W.B."/>
            <person name="Barker E."/>
            <person name="Bennetzen J."/>
            <person name="Bezanilla M."/>
            <person name="Blankenship R."/>
            <person name="Cho S.H."/>
            <person name="Dutcher S."/>
            <person name="Estelle M."/>
            <person name="Fawcett J.A."/>
            <person name="Gundlach H."/>
            <person name="Hanada K."/>
            <person name="Heyl A."/>
            <person name="Hicks K.A."/>
            <person name="Hugh J."/>
            <person name="Lohr M."/>
            <person name="Mayer K."/>
            <person name="Melkozernov A."/>
            <person name="Murata T."/>
            <person name="Nelson D."/>
            <person name="Pils B."/>
            <person name="Prigge M."/>
            <person name="Reiss B."/>
            <person name="Renner T."/>
            <person name="Rombauts S."/>
            <person name="Rushton P."/>
            <person name="Sanderfoot A."/>
            <person name="Schween G."/>
            <person name="Shiu S.-H."/>
            <person name="Stueber K."/>
            <person name="Theodoulou F.L."/>
            <person name="Tu H."/>
            <person name="Van de Peer Y."/>
            <person name="Verrier P.J."/>
            <person name="Waters E."/>
            <person name="Wood A."/>
            <person name="Yang L."/>
            <person name="Cove D."/>
            <person name="Cuming A."/>
            <person name="Hasebe M."/>
            <person name="Lucas S."/>
            <person name="Mishler D.B."/>
            <person name="Reski R."/>
            <person name="Grigoriev I."/>
            <person name="Quatrano R.S."/>
            <person name="Boore J.L."/>
        </authorList>
    </citation>
    <scope>NUCLEOTIDE SEQUENCE [LARGE SCALE GENOMIC DNA]</scope>
    <source>
        <strain evidence="1 2">cv. Gransden 2004</strain>
    </source>
</reference>
<dbReference type="EnsemblPlants" id="Pp3c6_5650V3.1">
    <property type="protein sequence ID" value="Pp3c6_5650V3.1"/>
    <property type="gene ID" value="Pp3c6_5650"/>
</dbReference>